<dbReference type="CTD" id="34542"/>
<dbReference type="SUPFAM" id="SSF47473">
    <property type="entry name" value="EF-hand"/>
    <property type="match status" value="1"/>
</dbReference>
<feature type="domain" description="EH" evidence="3">
    <location>
        <begin position="220"/>
        <end position="313"/>
    </location>
</feature>
<evidence type="ECO:0000259" key="3">
    <source>
        <dbReference type="PROSITE" id="PS50031"/>
    </source>
</evidence>
<accession>A0AAJ7DXX5</accession>
<dbReference type="GeneID" id="105364273"/>
<dbReference type="GO" id="GO:0005886">
    <property type="term" value="C:plasma membrane"/>
    <property type="evidence" value="ECO:0007669"/>
    <property type="project" value="TreeGrafter"/>
</dbReference>
<feature type="compositionally biased region" description="Polar residues" evidence="2">
    <location>
        <begin position="142"/>
        <end position="153"/>
    </location>
</feature>
<feature type="compositionally biased region" description="Basic and acidic residues" evidence="2">
    <location>
        <begin position="637"/>
        <end position="646"/>
    </location>
</feature>
<dbReference type="Proteomes" id="UP000695007">
    <property type="component" value="Unplaced"/>
</dbReference>
<dbReference type="GO" id="GO:0005509">
    <property type="term" value="F:calcium ion binding"/>
    <property type="evidence" value="ECO:0007669"/>
    <property type="project" value="InterPro"/>
</dbReference>
<proteinExistence type="predicted"/>
<evidence type="ECO:0000256" key="1">
    <source>
        <dbReference type="SAM" id="Coils"/>
    </source>
</evidence>
<feature type="domain" description="EF-hand" evidence="4">
    <location>
        <begin position="253"/>
        <end position="288"/>
    </location>
</feature>
<feature type="region of interest" description="Disordered" evidence="2">
    <location>
        <begin position="437"/>
        <end position="533"/>
    </location>
</feature>
<feature type="region of interest" description="Disordered" evidence="2">
    <location>
        <begin position="622"/>
        <end position="648"/>
    </location>
</feature>
<dbReference type="GO" id="GO:0006897">
    <property type="term" value="P:endocytosis"/>
    <property type="evidence" value="ECO:0007669"/>
    <property type="project" value="TreeGrafter"/>
</dbReference>
<evidence type="ECO:0000256" key="2">
    <source>
        <dbReference type="SAM" id="MobiDB-lite"/>
    </source>
</evidence>
<keyword evidence="5" id="KW-1185">Reference proteome</keyword>
<feature type="coiled-coil region" evidence="1">
    <location>
        <begin position="651"/>
        <end position="685"/>
    </location>
</feature>
<feature type="region of interest" description="Disordered" evidence="2">
    <location>
        <begin position="315"/>
        <end position="408"/>
    </location>
</feature>
<dbReference type="SMART" id="SM00027">
    <property type="entry name" value="EH"/>
    <property type="match status" value="1"/>
</dbReference>
<reference evidence="6" key="1">
    <citation type="submission" date="2025-08" db="UniProtKB">
        <authorList>
            <consortium name="RefSeq"/>
        </authorList>
    </citation>
    <scope>IDENTIFICATION</scope>
</reference>
<dbReference type="InterPro" id="IPR002048">
    <property type="entry name" value="EF_hand_dom"/>
</dbReference>
<dbReference type="AlphaFoldDB" id="A0AAJ7DXX5"/>
<dbReference type="GO" id="GO:0005737">
    <property type="term" value="C:cytoplasm"/>
    <property type="evidence" value="ECO:0007669"/>
    <property type="project" value="TreeGrafter"/>
</dbReference>
<organism evidence="5 6">
    <name type="scientific">Ceratosolen solmsi marchali</name>
    <dbReference type="NCBI Taxonomy" id="326594"/>
    <lineage>
        <taxon>Eukaryota</taxon>
        <taxon>Metazoa</taxon>
        <taxon>Ecdysozoa</taxon>
        <taxon>Arthropoda</taxon>
        <taxon>Hexapoda</taxon>
        <taxon>Insecta</taxon>
        <taxon>Pterygota</taxon>
        <taxon>Neoptera</taxon>
        <taxon>Endopterygota</taxon>
        <taxon>Hymenoptera</taxon>
        <taxon>Apocrita</taxon>
        <taxon>Proctotrupomorpha</taxon>
        <taxon>Chalcidoidea</taxon>
        <taxon>Agaonidae</taxon>
        <taxon>Agaoninae</taxon>
        <taxon>Ceratosolen</taxon>
    </lineage>
</organism>
<keyword evidence="1" id="KW-0175">Coiled coil</keyword>
<gene>
    <name evidence="6" type="primary">LOC105364273</name>
</gene>
<name>A0AAJ7DXX5_9HYME</name>
<evidence type="ECO:0000259" key="4">
    <source>
        <dbReference type="PROSITE" id="PS50222"/>
    </source>
</evidence>
<dbReference type="PROSITE" id="PS50031">
    <property type="entry name" value="EH"/>
    <property type="match status" value="1"/>
</dbReference>
<evidence type="ECO:0000313" key="5">
    <source>
        <dbReference type="Proteomes" id="UP000695007"/>
    </source>
</evidence>
<dbReference type="PANTHER" id="PTHR11216:SF174">
    <property type="entry name" value="GH06923P"/>
    <property type="match status" value="1"/>
</dbReference>
<dbReference type="InterPro" id="IPR011992">
    <property type="entry name" value="EF-hand-dom_pair"/>
</dbReference>
<dbReference type="GO" id="GO:0016197">
    <property type="term" value="P:endosomal transport"/>
    <property type="evidence" value="ECO:0007669"/>
    <property type="project" value="TreeGrafter"/>
</dbReference>
<feature type="compositionally biased region" description="Low complexity" evidence="2">
    <location>
        <begin position="469"/>
        <end position="492"/>
    </location>
</feature>
<feature type="compositionally biased region" description="Low complexity" evidence="2">
    <location>
        <begin position="377"/>
        <end position="401"/>
    </location>
</feature>
<sequence>MADLDTITISSLKLNKQQLSFFKDMFKYCCKNADTEVVPTVNVIELLKSAWCLPLHARLKILDICGVNSKTMNRKQFYSVLKLLTAHQCGSTLHKNLLVEDIRPFMPIPRFAWDKIEIDPNLMESDSEEEYLRGLEDDRTDSPTPTNSVTQEGIHNGEVEGEVNLDSFSGEWQSMLISEEQRQLLATEEESSERHSSDDDSTDDGESFPPEQVWVISDEQRIYYTAQFRQLQPDLEGHLAGSLARKFFEKSRLPVEELRRIWQLSDVTRDSALSLREFHVAMHLAVLRRNNVPLPEFLPATLAILLAEPENRMIRPPRPFFPPKPLPRATSITRKGSAAATATAAGTKVIASTTIKPKSSEKDKSKEWTKFVDSPTGASGASSSNNSNNSNNGNNGGSLASPGPKPVNFDFQKAAVERDPKILHPVPLRLTPEAMIVASNGGSGGGAGSSSSSSNGAVPILGEPDAPLSTVTTTSTATTTTTTTTTTSTTVVQRPLSKKPVMPPADEAIIATPKKEPPPPPPPRPYRTHTRSSSLDLNKLGKKGQHFLGAPPLIPPRVSPGITTTRKLVGQKSEGESSRMKEEQGFVADFSQFAPKAEETQPIDHNLPSMQQFTGVSGAFHIYKKPSPKRGNGMEGPAKDETDDSGKNLTLQELREKNAELRQVCEELTRELAAAVQERIHLKAQFLLLP</sequence>
<evidence type="ECO:0000313" key="6">
    <source>
        <dbReference type="RefSeq" id="XP_011500460.1"/>
    </source>
</evidence>
<dbReference type="CDD" id="cd00052">
    <property type="entry name" value="EH"/>
    <property type="match status" value="1"/>
</dbReference>
<feature type="compositionally biased region" description="Basic and acidic residues" evidence="2">
    <location>
        <begin position="358"/>
        <end position="370"/>
    </location>
</feature>
<dbReference type="Gene3D" id="1.10.238.10">
    <property type="entry name" value="EF-hand"/>
    <property type="match status" value="1"/>
</dbReference>
<feature type="compositionally biased region" description="Basic and acidic residues" evidence="2">
    <location>
        <begin position="130"/>
        <end position="141"/>
    </location>
</feature>
<dbReference type="Pfam" id="PF12763">
    <property type="entry name" value="EH"/>
    <property type="match status" value="1"/>
</dbReference>
<dbReference type="RefSeq" id="XP_011500460.1">
    <property type="nucleotide sequence ID" value="XM_011502158.1"/>
</dbReference>
<dbReference type="PANTHER" id="PTHR11216">
    <property type="entry name" value="EH DOMAIN"/>
    <property type="match status" value="1"/>
</dbReference>
<feature type="region of interest" description="Disordered" evidence="2">
    <location>
        <begin position="182"/>
        <end position="209"/>
    </location>
</feature>
<dbReference type="KEGG" id="csol:105364273"/>
<feature type="compositionally biased region" description="Pro residues" evidence="2">
    <location>
        <begin position="316"/>
        <end position="326"/>
    </location>
</feature>
<feature type="region of interest" description="Disordered" evidence="2">
    <location>
        <begin position="127"/>
        <end position="159"/>
    </location>
</feature>
<dbReference type="InterPro" id="IPR000261">
    <property type="entry name" value="EH_dom"/>
</dbReference>
<protein>
    <submittedName>
        <fullName evidence="6">RalBP1-associated Eps domain-containing protein 2</fullName>
    </submittedName>
</protein>
<dbReference type="PROSITE" id="PS50222">
    <property type="entry name" value="EF_HAND_2"/>
    <property type="match status" value="1"/>
</dbReference>